<evidence type="ECO:0000256" key="7">
    <source>
        <dbReference type="ARBA" id="ARBA00022840"/>
    </source>
</evidence>
<comment type="function">
    <text evidence="14 19">Bifunctional enzyme that catalyzes the epimerization of the S- and R-forms of NAD(P)HX and the dehydration of the S-form of NAD(P)HX at the expense of ADP, which is converted to AMP. This allows the repair of both epimers of NAD(P)HX, a damaged form of NAD(P)H that is a result of enzymatic or heat-dependent hydration.</text>
</comment>
<comment type="cofactor">
    <cofactor evidence="18 19">
        <name>K(+)</name>
        <dbReference type="ChEBI" id="CHEBI:29103"/>
    </cofactor>
    <text evidence="18 19">Binds 1 potassium ion per subunit.</text>
</comment>
<comment type="caution">
    <text evidence="22">The sequence shown here is derived from an EMBL/GenBank/DDBJ whole genome shotgun (WGS) entry which is preliminary data.</text>
</comment>
<comment type="catalytic activity">
    <reaction evidence="2 18 19">
        <text>(6R)-NADPHX = (6S)-NADPHX</text>
        <dbReference type="Rhea" id="RHEA:32227"/>
        <dbReference type="ChEBI" id="CHEBI:64076"/>
        <dbReference type="ChEBI" id="CHEBI:64077"/>
        <dbReference type="EC" id="5.1.99.6"/>
    </reaction>
</comment>
<keyword evidence="8 17" id="KW-0521">NADP</keyword>
<keyword evidence="9 18" id="KW-0630">Potassium</keyword>
<evidence type="ECO:0000256" key="18">
    <source>
        <dbReference type="HAMAP-Rule" id="MF_01966"/>
    </source>
</evidence>
<dbReference type="PANTHER" id="PTHR12592">
    <property type="entry name" value="ATP-DEPENDENT (S)-NAD(P)H-HYDRATE DEHYDRATASE FAMILY MEMBER"/>
    <property type="match status" value="1"/>
</dbReference>
<evidence type="ECO:0000256" key="9">
    <source>
        <dbReference type="ARBA" id="ARBA00022958"/>
    </source>
</evidence>
<comment type="subunit">
    <text evidence="17">Homotetramer.</text>
</comment>
<feature type="binding site" evidence="18">
    <location>
        <position position="162"/>
    </location>
    <ligand>
        <name>K(+)</name>
        <dbReference type="ChEBI" id="CHEBI:29103"/>
    </ligand>
</feature>
<comment type="catalytic activity">
    <reaction evidence="15 17 19">
        <text>(6S)-NADHX + ADP = AMP + phosphate + NADH + H(+)</text>
        <dbReference type="Rhea" id="RHEA:32223"/>
        <dbReference type="ChEBI" id="CHEBI:15378"/>
        <dbReference type="ChEBI" id="CHEBI:43474"/>
        <dbReference type="ChEBI" id="CHEBI:57945"/>
        <dbReference type="ChEBI" id="CHEBI:64074"/>
        <dbReference type="ChEBI" id="CHEBI:456215"/>
        <dbReference type="ChEBI" id="CHEBI:456216"/>
        <dbReference type="EC" id="4.2.1.136"/>
    </reaction>
</comment>
<evidence type="ECO:0000313" key="22">
    <source>
        <dbReference type="EMBL" id="MDY5167372.1"/>
    </source>
</evidence>
<dbReference type="HAMAP" id="MF_01965">
    <property type="entry name" value="NADHX_dehydratase"/>
    <property type="match status" value="1"/>
</dbReference>
<dbReference type="EC" id="5.1.99.6" evidence="19"/>
<evidence type="ECO:0000256" key="3">
    <source>
        <dbReference type="ARBA" id="ARBA00006001"/>
    </source>
</evidence>
<comment type="function">
    <text evidence="18">Catalyzes the epimerization of the S- and R-forms of NAD(P)HX, a damaged form of NAD(P)H that is a result of enzymatic or heat-dependent hydration. This is a prerequisite for the S-specific NAD(P)H-hydrate dehydratase to allow the repair of both epimers of NAD(P)HX.</text>
</comment>
<feature type="binding site" evidence="17">
    <location>
        <position position="381"/>
    </location>
    <ligand>
        <name>(6S)-NADPHX</name>
        <dbReference type="ChEBI" id="CHEBI:64076"/>
    </ligand>
</feature>
<comment type="catalytic activity">
    <reaction evidence="1 18 19">
        <text>(6R)-NADHX = (6S)-NADHX</text>
        <dbReference type="Rhea" id="RHEA:32215"/>
        <dbReference type="ChEBI" id="CHEBI:64074"/>
        <dbReference type="ChEBI" id="CHEBI:64075"/>
        <dbReference type="EC" id="5.1.99.6"/>
    </reaction>
</comment>
<dbReference type="HAMAP" id="MF_01966">
    <property type="entry name" value="NADHX_epimerase"/>
    <property type="match status" value="1"/>
</dbReference>
<dbReference type="GO" id="GO:0005524">
    <property type="term" value="F:ATP binding"/>
    <property type="evidence" value="ECO:0007669"/>
    <property type="project" value="UniProtKB-UniRule"/>
</dbReference>
<comment type="caution">
    <text evidence="18">Lacks conserved residue(s) required for the propagation of feature annotation.</text>
</comment>
<accession>A0AB35UKZ0</accession>
<dbReference type="InterPro" id="IPR036652">
    <property type="entry name" value="YjeF_N_dom_sf"/>
</dbReference>
<dbReference type="Proteomes" id="UP001276902">
    <property type="component" value="Unassembled WGS sequence"/>
</dbReference>
<evidence type="ECO:0000256" key="1">
    <source>
        <dbReference type="ARBA" id="ARBA00000013"/>
    </source>
</evidence>
<organism evidence="22 23">
    <name type="scientific">Dielma fastidiosa</name>
    <dbReference type="NCBI Taxonomy" id="1034346"/>
    <lineage>
        <taxon>Bacteria</taxon>
        <taxon>Bacillati</taxon>
        <taxon>Bacillota</taxon>
        <taxon>Erysipelotrichia</taxon>
        <taxon>Erysipelotrichales</taxon>
        <taxon>Erysipelotrichaceae</taxon>
        <taxon>Dielma</taxon>
    </lineage>
</organism>
<dbReference type="Pfam" id="PF01256">
    <property type="entry name" value="Carb_kinase"/>
    <property type="match status" value="1"/>
</dbReference>
<feature type="binding site" evidence="18">
    <location>
        <begin position="56"/>
        <end position="60"/>
    </location>
    <ligand>
        <name>(6S)-NADPHX</name>
        <dbReference type="ChEBI" id="CHEBI:64076"/>
    </ligand>
</feature>
<proteinExistence type="inferred from homology"/>
<comment type="cofactor">
    <cofactor evidence="17">
        <name>Mg(2+)</name>
        <dbReference type="ChEBI" id="CHEBI:18420"/>
    </cofactor>
</comment>
<keyword evidence="12 17" id="KW-0456">Lyase</keyword>
<evidence type="ECO:0000256" key="11">
    <source>
        <dbReference type="ARBA" id="ARBA00023235"/>
    </source>
</evidence>
<dbReference type="Gene3D" id="3.40.50.10260">
    <property type="entry name" value="YjeF N-terminal domain"/>
    <property type="match status" value="1"/>
</dbReference>
<feature type="binding site" evidence="18">
    <location>
        <position position="57"/>
    </location>
    <ligand>
        <name>K(+)</name>
        <dbReference type="ChEBI" id="CHEBI:29103"/>
    </ligand>
</feature>
<evidence type="ECO:0000313" key="23">
    <source>
        <dbReference type="Proteomes" id="UP001276902"/>
    </source>
</evidence>
<comment type="catalytic activity">
    <reaction evidence="16 17 19">
        <text>(6S)-NADPHX + ADP = AMP + phosphate + NADPH + H(+)</text>
        <dbReference type="Rhea" id="RHEA:32235"/>
        <dbReference type="ChEBI" id="CHEBI:15378"/>
        <dbReference type="ChEBI" id="CHEBI:43474"/>
        <dbReference type="ChEBI" id="CHEBI:57783"/>
        <dbReference type="ChEBI" id="CHEBI:64076"/>
        <dbReference type="ChEBI" id="CHEBI:456215"/>
        <dbReference type="ChEBI" id="CHEBI:456216"/>
        <dbReference type="EC" id="4.2.1.136"/>
    </reaction>
</comment>
<evidence type="ECO:0000256" key="16">
    <source>
        <dbReference type="ARBA" id="ARBA00049209"/>
    </source>
</evidence>
<evidence type="ECO:0000256" key="15">
    <source>
        <dbReference type="ARBA" id="ARBA00048238"/>
    </source>
</evidence>
<dbReference type="NCBIfam" id="TIGR00196">
    <property type="entry name" value="yjeF_cterm"/>
    <property type="match status" value="1"/>
</dbReference>
<feature type="binding site" evidence="17">
    <location>
        <position position="447"/>
    </location>
    <ligand>
        <name>(6S)-NADPHX</name>
        <dbReference type="ChEBI" id="CHEBI:64076"/>
    </ligand>
</feature>
<dbReference type="SUPFAM" id="SSF64153">
    <property type="entry name" value="YjeF N-terminal domain-like"/>
    <property type="match status" value="1"/>
</dbReference>
<dbReference type="GO" id="GO:0046872">
    <property type="term" value="F:metal ion binding"/>
    <property type="evidence" value="ECO:0007669"/>
    <property type="project" value="UniProtKB-UniRule"/>
</dbReference>
<reference evidence="22" key="1">
    <citation type="submission" date="2022-03" db="EMBL/GenBank/DDBJ databases">
        <title>First case of bacteraemia caused by Dielma fastidiosa in a patient hospitalised with diverticulitis.</title>
        <authorList>
            <person name="Forman-Ankjaer B."/>
            <person name="Hvid-Jensen F."/>
            <person name="Kobel C.M."/>
            <person name="Greve T."/>
        </authorList>
    </citation>
    <scope>NUCLEOTIDE SEQUENCE</scope>
    <source>
        <strain evidence="22">AUH_DF_2021</strain>
    </source>
</reference>
<dbReference type="Pfam" id="PF03853">
    <property type="entry name" value="YjeF_N"/>
    <property type="match status" value="1"/>
</dbReference>
<gene>
    <name evidence="18" type="primary">nnrE</name>
    <name evidence="17" type="synonym">nnrD</name>
    <name evidence="22" type="ORF">MQE39_04465</name>
</gene>
<evidence type="ECO:0000256" key="10">
    <source>
        <dbReference type="ARBA" id="ARBA00023027"/>
    </source>
</evidence>
<dbReference type="PIRSF" id="PIRSF017184">
    <property type="entry name" value="Nnr"/>
    <property type="match status" value="1"/>
</dbReference>
<dbReference type="SUPFAM" id="SSF53613">
    <property type="entry name" value="Ribokinase-like"/>
    <property type="match status" value="1"/>
</dbReference>
<comment type="similarity">
    <text evidence="3 19">In the N-terminal section; belongs to the NnrE/AIBP family.</text>
</comment>
<evidence type="ECO:0000259" key="20">
    <source>
        <dbReference type="PROSITE" id="PS51383"/>
    </source>
</evidence>
<dbReference type="PROSITE" id="PS51385">
    <property type="entry name" value="YJEF_N"/>
    <property type="match status" value="1"/>
</dbReference>
<feature type="binding site" evidence="17">
    <location>
        <position position="261"/>
    </location>
    <ligand>
        <name>(6S)-NADPHX</name>
        <dbReference type="ChEBI" id="CHEBI:64076"/>
    </ligand>
</feature>
<dbReference type="InterPro" id="IPR000631">
    <property type="entry name" value="CARKD"/>
</dbReference>
<dbReference type="GO" id="GO:0052855">
    <property type="term" value="F:ADP-dependent NAD(P)H-hydrate dehydratase activity"/>
    <property type="evidence" value="ECO:0007669"/>
    <property type="project" value="UniProtKB-UniRule"/>
</dbReference>
<comment type="similarity">
    <text evidence="4 19">In the C-terminal section; belongs to the NnrD/CARKD family.</text>
</comment>
<dbReference type="GO" id="GO:0046496">
    <property type="term" value="P:nicotinamide nucleotide metabolic process"/>
    <property type="evidence" value="ECO:0007669"/>
    <property type="project" value="UniProtKB-UniRule"/>
</dbReference>
<evidence type="ECO:0000256" key="19">
    <source>
        <dbReference type="PIRNR" id="PIRNR017184"/>
    </source>
</evidence>
<dbReference type="InterPro" id="IPR029056">
    <property type="entry name" value="Ribokinase-like"/>
</dbReference>
<dbReference type="PROSITE" id="PS51383">
    <property type="entry name" value="YJEF_C_3"/>
    <property type="match status" value="1"/>
</dbReference>
<evidence type="ECO:0000256" key="17">
    <source>
        <dbReference type="HAMAP-Rule" id="MF_01965"/>
    </source>
</evidence>
<dbReference type="AlphaFoldDB" id="A0AB35UKZ0"/>
<dbReference type="NCBIfam" id="TIGR00197">
    <property type="entry name" value="yjeF_nterm"/>
    <property type="match status" value="1"/>
</dbReference>
<keyword evidence="7 17" id="KW-0067">ATP-binding</keyword>
<keyword evidence="5 18" id="KW-0479">Metal-binding</keyword>
<keyword evidence="11 18" id="KW-0413">Isomerase</keyword>
<name>A0AB35UKZ0_9FIRM</name>
<dbReference type="GO" id="GO:0110051">
    <property type="term" value="P:metabolite repair"/>
    <property type="evidence" value="ECO:0007669"/>
    <property type="project" value="TreeGrafter"/>
</dbReference>
<keyword evidence="6 17" id="KW-0547">Nucleotide-binding</keyword>
<dbReference type="RefSeq" id="WP_320883133.1">
    <property type="nucleotide sequence ID" value="NZ_BAABZA010000001.1"/>
</dbReference>
<evidence type="ECO:0000256" key="12">
    <source>
        <dbReference type="ARBA" id="ARBA00023239"/>
    </source>
</evidence>
<evidence type="ECO:0000256" key="2">
    <source>
        <dbReference type="ARBA" id="ARBA00000909"/>
    </source>
</evidence>
<evidence type="ECO:0000256" key="8">
    <source>
        <dbReference type="ARBA" id="ARBA00022857"/>
    </source>
</evidence>
<comment type="function">
    <text evidence="17">Catalyzes the dehydration of the S-form of NAD(P)HX at the expense of ADP, which is converted to AMP. Together with NAD(P)HX epimerase, which catalyzes the epimerization of the S- and R-forms, the enzyme allows the repair of both epimers of NAD(P)HX, a damaged form of NAD(P)H that is a result of enzymatic or heat-dependent hydration.</text>
</comment>
<feature type="domain" description="YjeF N-terminal" evidence="21">
    <location>
        <begin position="10"/>
        <end position="216"/>
    </location>
</feature>
<evidence type="ECO:0000256" key="4">
    <source>
        <dbReference type="ARBA" id="ARBA00009524"/>
    </source>
</evidence>
<keyword evidence="13" id="KW-0511">Multifunctional enzyme</keyword>
<dbReference type="EC" id="4.2.1.136" evidence="19"/>
<feature type="binding site" evidence="17">
    <location>
        <position position="331"/>
    </location>
    <ligand>
        <name>(6S)-NADPHX</name>
        <dbReference type="ChEBI" id="CHEBI:64076"/>
    </ligand>
</feature>
<feature type="binding site" evidence="17">
    <location>
        <begin position="418"/>
        <end position="422"/>
    </location>
    <ligand>
        <name>AMP</name>
        <dbReference type="ChEBI" id="CHEBI:456215"/>
    </ligand>
</feature>
<evidence type="ECO:0000256" key="13">
    <source>
        <dbReference type="ARBA" id="ARBA00023268"/>
    </source>
</evidence>
<dbReference type="InterPro" id="IPR030677">
    <property type="entry name" value="Nnr"/>
</dbReference>
<dbReference type="GO" id="GO:0052856">
    <property type="term" value="F:NAD(P)HX epimerase activity"/>
    <property type="evidence" value="ECO:0007669"/>
    <property type="project" value="UniProtKB-UniRule"/>
</dbReference>
<dbReference type="EMBL" id="JALDAW010000011">
    <property type="protein sequence ID" value="MDY5167372.1"/>
    <property type="molecule type" value="Genomic_DNA"/>
</dbReference>
<feature type="binding site" evidence="18">
    <location>
        <begin position="130"/>
        <end position="136"/>
    </location>
    <ligand>
        <name>(6S)-NADPHX</name>
        <dbReference type="ChEBI" id="CHEBI:64076"/>
    </ligand>
</feature>
<evidence type="ECO:0000256" key="6">
    <source>
        <dbReference type="ARBA" id="ARBA00022741"/>
    </source>
</evidence>
<sequence length="509" mass="55204">MMQVMDGKRMREADAIALEEYQIPTLLLMDRAADALMKEVLRWQVKRVCILCGLGNNGSDGLALATQLQRFTDISVSVVMLGEGNQMPADGQVYYQIMRALNIRSFIQPGLEDLRLLLHESELLVDCLFGTGLNRGIDGLFYDVIESVNASGKPVISCDIPSGIHADTGQVLGTAVKAKVTVTFQNPKLGLYLEPGSLYCGEIVIADIGVPNVVMERLKSGFELLDQELAHRLLPPRARNANKYTCGTALIIGGSKGMSGALQMCVKACLYSGCGLTTYAAPACIMNALTSSLPQAISIAVSDKQGHFDNEFCDELFKAAQNVDVIAFGCGAGRSEDVERILERLLLIDKPLIIDADGLWALSRRLPLLKKRRSATILTPHMGEMQRLCAVDKNALQSDVLRYAFDFVNEYPVTLVLKGMRTLILEKGRLRINTTGNEGLAKGGSGDVLCGMITALMAQQKQAFDAASLGVYLHGLAADLQSQHTAFYAMTANELIQGISDAFLAAMDE</sequence>
<dbReference type="Gene3D" id="3.40.1190.20">
    <property type="match status" value="1"/>
</dbReference>
<evidence type="ECO:0000256" key="14">
    <source>
        <dbReference type="ARBA" id="ARBA00025153"/>
    </source>
</evidence>
<evidence type="ECO:0000256" key="5">
    <source>
        <dbReference type="ARBA" id="ARBA00022723"/>
    </source>
</evidence>
<feature type="binding site" evidence="18">
    <location>
        <position position="126"/>
    </location>
    <ligand>
        <name>K(+)</name>
        <dbReference type="ChEBI" id="CHEBI:29103"/>
    </ligand>
</feature>
<evidence type="ECO:0000259" key="21">
    <source>
        <dbReference type="PROSITE" id="PS51385"/>
    </source>
</evidence>
<comment type="similarity">
    <text evidence="18">Belongs to the NnrE/AIBP family.</text>
</comment>
<dbReference type="InterPro" id="IPR004443">
    <property type="entry name" value="YjeF_N_dom"/>
</dbReference>
<dbReference type="PANTHER" id="PTHR12592:SF0">
    <property type="entry name" value="ATP-DEPENDENT (S)-NAD(P)H-HYDRATE DEHYDRATASE"/>
    <property type="match status" value="1"/>
</dbReference>
<keyword evidence="10 17" id="KW-0520">NAD</keyword>
<feature type="binding site" evidence="18">
    <location>
        <position position="159"/>
    </location>
    <ligand>
        <name>(6S)-NADPHX</name>
        <dbReference type="ChEBI" id="CHEBI:64076"/>
    </ligand>
</feature>
<feature type="domain" description="YjeF C-terminal" evidence="20">
    <location>
        <begin position="226"/>
        <end position="506"/>
    </location>
</feature>
<dbReference type="CDD" id="cd01171">
    <property type="entry name" value="YXKO-related"/>
    <property type="match status" value="1"/>
</dbReference>
<feature type="binding site" evidence="17">
    <location>
        <position position="446"/>
    </location>
    <ligand>
        <name>AMP</name>
        <dbReference type="ChEBI" id="CHEBI:456215"/>
    </ligand>
</feature>
<comment type="similarity">
    <text evidence="17">Belongs to the NnrD/CARKD family.</text>
</comment>
<protein>
    <recommendedName>
        <fullName evidence="19">Bifunctional NAD(P)H-hydrate repair enzyme</fullName>
    </recommendedName>
    <alternativeName>
        <fullName evidence="19">Nicotinamide nucleotide repair protein</fullName>
    </alternativeName>
    <domain>
        <recommendedName>
            <fullName evidence="19">ADP-dependent (S)-NAD(P)H-hydrate dehydratase</fullName>
            <ecNumber evidence="19">4.2.1.136</ecNumber>
        </recommendedName>
        <alternativeName>
            <fullName evidence="19">ADP-dependent NAD(P)HX dehydratase</fullName>
        </alternativeName>
    </domain>
    <domain>
        <recommendedName>
            <fullName evidence="19">NAD(P)H-hydrate epimerase</fullName>
            <ecNumber evidence="19">5.1.99.6</ecNumber>
        </recommendedName>
    </domain>
</protein>